<feature type="transmembrane region" description="Helical" evidence="1">
    <location>
        <begin position="128"/>
        <end position="149"/>
    </location>
</feature>
<accession>A0A955I2X1</accession>
<keyword evidence="1" id="KW-0472">Membrane</keyword>
<proteinExistence type="predicted"/>
<name>A0A955I2X1_9BACT</name>
<keyword evidence="1" id="KW-0812">Transmembrane</keyword>
<comment type="caution">
    <text evidence="2">The sequence shown here is derived from an EMBL/GenBank/DDBJ whole genome shotgun (WGS) entry which is preliminary data.</text>
</comment>
<dbReference type="Proteomes" id="UP000741282">
    <property type="component" value="Unassembled WGS sequence"/>
</dbReference>
<dbReference type="AlphaFoldDB" id="A0A955I2X1"/>
<evidence type="ECO:0000313" key="3">
    <source>
        <dbReference type="Proteomes" id="UP000741282"/>
    </source>
</evidence>
<evidence type="ECO:0000256" key="1">
    <source>
        <dbReference type="SAM" id="Phobius"/>
    </source>
</evidence>
<protein>
    <submittedName>
        <fullName evidence="2">Uncharacterized protein</fullName>
    </submittedName>
</protein>
<evidence type="ECO:0000313" key="2">
    <source>
        <dbReference type="EMBL" id="MCA9376812.1"/>
    </source>
</evidence>
<feature type="transmembrane region" description="Helical" evidence="1">
    <location>
        <begin position="100"/>
        <end position="121"/>
    </location>
</feature>
<sequence>MKKNDSVEKVEQLDLGFKEPLQNKFWGFKSSLAKRLRFVETIRYIRSPAVLILIGISISLNYLLFDYISTGIRELPKQVPFLLNYINLDMRLVNREDLELVWIVSGILTFVSILTTAKIYNRKQYMSYFILIVLTFSLSTTLYKILLLLTEYI</sequence>
<gene>
    <name evidence="2" type="ORF">KC685_02740</name>
</gene>
<keyword evidence="1" id="KW-1133">Transmembrane helix</keyword>
<reference evidence="2" key="1">
    <citation type="submission" date="2020-04" db="EMBL/GenBank/DDBJ databases">
        <authorList>
            <person name="Zhang T."/>
        </authorList>
    </citation>
    <scope>NUCLEOTIDE SEQUENCE</scope>
    <source>
        <strain evidence="2">HKST-UBA17</strain>
    </source>
</reference>
<feature type="transmembrane region" description="Helical" evidence="1">
    <location>
        <begin position="44"/>
        <end position="65"/>
    </location>
</feature>
<organism evidence="2 3">
    <name type="scientific">Candidatus Dojkabacteria bacterium</name>
    <dbReference type="NCBI Taxonomy" id="2099670"/>
    <lineage>
        <taxon>Bacteria</taxon>
        <taxon>Candidatus Dojkabacteria</taxon>
    </lineage>
</organism>
<reference evidence="2" key="2">
    <citation type="journal article" date="2021" name="Microbiome">
        <title>Successional dynamics and alternative stable states in a saline activated sludge microbial community over 9 years.</title>
        <authorList>
            <person name="Wang Y."/>
            <person name="Ye J."/>
            <person name="Ju F."/>
            <person name="Liu L."/>
            <person name="Boyd J.A."/>
            <person name="Deng Y."/>
            <person name="Parks D.H."/>
            <person name="Jiang X."/>
            <person name="Yin X."/>
            <person name="Woodcroft B.J."/>
            <person name="Tyson G.W."/>
            <person name="Hugenholtz P."/>
            <person name="Polz M.F."/>
            <person name="Zhang T."/>
        </authorList>
    </citation>
    <scope>NUCLEOTIDE SEQUENCE</scope>
    <source>
        <strain evidence="2">HKST-UBA17</strain>
    </source>
</reference>
<dbReference type="EMBL" id="JAGQLN010000008">
    <property type="protein sequence ID" value="MCA9376812.1"/>
    <property type="molecule type" value="Genomic_DNA"/>
</dbReference>